<keyword evidence="5" id="KW-0547">Nucleotide-binding</keyword>
<dbReference type="PANTHER" id="PTHR43553">
    <property type="entry name" value="HEAVY METAL TRANSPORTER"/>
    <property type="match status" value="1"/>
</dbReference>
<evidence type="ECO:0000256" key="6">
    <source>
        <dbReference type="ARBA" id="ARBA00022840"/>
    </source>
</evidence>
<dbReference type="NCBIfam" id="NF010167">
    <property type="entry name" value="PRK13648.1"/>
    <property type="match status" value="1"/>
</dbReference>
<evidence type="ECO:0000256" key="1">
    <source>
        <dbReference type="ARBA" id="ARBA00004202"/>
    </source>
</evidence>
<keyword evidence="3" id="KW-0813">Transport</keyword>
<dbReference type="PROSITE" id="PS00211">
    <property type="entry name" value="ABC_TRANSPORTER_1"/>
    <property type="match status" value="1"/>
</dbReference>
<dbReference type="InterPro" id="IPR003593">
    <property type="entry name" value="AAA+_ATPase"/>
</dbReference>
<dbReference type="Proteomes" id="UP000051697">
    <property type="component" value="Unassembled WGS sequence"/>
</dbReference>
<dbReference type="GO" id="GO:0042626">
    <property type="term" value="F:ATPase-coupled transmembrane transporter activity"/>
    <property type="evidence" value="ECO:0007669"/>
    <property type="project" value="TreeGrafter"/>
</dbReference>
<keyword evidence="8" id="KW-0472">Membrane</keyword>
<evidence type="ECO:0000256" key="2">
    <source>
        <dbReference type="ARBA" id="ARBA00005417"/>
    </source>
</evidence>
<evidence type="ECO:0000313" key="11">
    <source>
        <dbReference type="Proteomes" id="UP000051697"/>
    </source>
</evidence>
<evidence type="ECO:0000256" key="4">
    <source>
        <dbReference type="ARBA" id="ARBA00022475"/>
    </source>
</evidence>
<dbReference type="FunFam" id="3.40.50.300:FF:000224">
    <property type="entry name" value="Energy-coupling factor transporter ATP-binding protein EcfA"/>
    <property type="match status" value="1"/>
</dbReference>
<organism evidence="10 11">
    <name type="scientific">Paucilactobacillus oligofermentans DSM 15707 = LMG 22743</name>
    <dbReference type="NCBI Taxonomy" id="1423778"/>
    <lineage>
        <taxon>Bacteria</taxon>
        <taxon>Bacillati</taxon>
        <taxon>Bacillota</taxon>
        <taxon>Bacilli</taxon>
        <taxon>Lactobacillales</taxon>
        <taxon>Lactobacillaceae</taxon>
        <taxon>Paucilactobacillus</taxon>
    </lineage>
</organism>
<dbReference type="Pfam" id="PF00005">
    <property type="entry name" value="ABC_tran"/>
    <property type="match status" value="1"/>
</dbReference>
<evidence type="ECO:0000259" key="9">
    <source>
        <dbReference type="PROSITE" id="PS50893"/>
    </source>
</evidence>
<name>A0A0R1REH4_9LACO</name>
<comment type="subcellular location">
    <subcellularLocation>
        <location evidence="1">Cell membrane</location>
        <topology evidence="1">Peripheral membrane protein</topology>
    </subcellularLocation>
</comment>
<evidence type="ECO:0000256" key="5">
    <source>
        <dbReference type="ARBA" id="ARBA00022741"/>
    </source>
</evidence>
<comment type="similarity">
    <text evidence="2">Belongs to the ABC transporter superfamily.</text>
</comment>
<keyword evidence="11" id="KW-1185">Reference proteome</keyword>
<dbReference type="PATRIC" id="fig|1423778.4.peg.818"/>
<dbReference type="InterPro" id="IPR015856">
    <property type="entry name" value="ABC_transpr_CbiO/EcfA_su"/>
</dbReference>
<keyword evidence="6 10" id="KW-0067">ATP-binding</keyword>
<dbReference type="CDD" id="cd03225">
    <property type="entry name" value="ABC_cobalt_CbiO_domain1"/>
    <property type="match status" value="1"/>
</dbReference>
<accession>A0A0R1REH4</accession>
<dbReference type="RefSeq" id="WP_057889750.1">
    <property type="nucleotide sequence ID" value="NZ_AZFE01000031.1"/>
</dbReference>
<dbReference type="GO" id="GO:0016887">
    <property type="term" value="F:ATP hydrolysis activity"/>
    <property type="evidence" value="ECO:0007669"/>
    <property type="project" value="InterPro"/>
</dbReference>
<dbReference type="STRING" id="1423778.FC70_GL000786"/>
<evidence type="ECO:0000256" key="3">
    <source>
        <dbReference type="ARBA" id="ARBA00022448"/>
    </source>
</evidence>
<dbReference type="Gene3D" id="3.40.50.300">
    <property type="entry name" value="P-loop containing nucleotide triphosphate hydrolases"/>
    <property type="match status" value="1"/>
</dbReference>
<proteinExistence type="inferred from homology"/>
<gene>
    <name evidence="10" type="ORF">FC70_GL000786</name>
</gene>
<protein>
    <submittedName>
        <fullName evidence="10">ABC transporter, ATP-binding protein</fullName>
    </submittedName>
</protein>
<dbReference type="InterPro" id="IPR027417">
    <property type="entry name" value="P-loop_NTPase"/>
</dbReference>
<dbReference type="SUPFAM" id="SSF52540">
    <property type="entry name" value="P-loop containing nucleoside triphosphate hydrolases"/>
    <property type="match status" value="1"/>
</dbReference>
<dbReference type="PANTHER" id="PTHR43553:SF24">
    <property type="entry name" value="ENERGY-COUPLING FACTOR TRANSPORTER ATP-BINDING PROTEIN ECFA1"/>
    <property type="match status" value="1"/>
</dbReference>
<keyword evidence="7" id="KW-1278">Translocase</keyword>
<dbReference type="InterPro" id="IPR050095">
    <property type="entry name" value="ECF_ABC_transporter_ATP-bd"/>
</dbReference>
<evidence type="ECO:0000256" key="7">
    <source>
        <dbReference type="ARBA" id="ARBA00022967"/>
    </source>
</evidence>
<reference evidence="10 11" key="1">
    <citation type="journal article" date="2015" name="Genome Announc.">
        <title>Expanding the biotechnology potential of lactobacilli through comparative genomics of 213 strains and associated genera.</title>
        <authorList>
            <person name="Sun Z."/>
            <person name="Harris H.M."/>
            <person name="McCann A."/>
            <person name="Guo C."/>
            <person name="Argimon S."/>
            <person name="Zhang W."/>
            <person name="Yang X."/>
            <person name="Jeffery I.B."/>
            <person name="Cooney J.C."/>
            <person name="Kagawa T.F."/>
            <person name="Liu W."/>
            <person name="Song Y."/>
            <person name="Salvetti E."/>
            <person name="Wrobel A."/>
            <person name="Rasinkangas P."/>
            <person name="Parkhill J."/>
            <person name="Rea M.C."/>
            <person name="O'Sullivan O."/>
            <person name="Ritari J."/>
            <person name="Douillard F.P."/>
            <person name="Paul Ross R."/>
            <person name="Yang R."/>
            <person name="Briner A.E."/>
            <person name="Felis G.E."/>
            <person name="de Vos W.M."/>
            <person name="Barrangou R."/>
            <person name="Klaenhammer T.R."/>
            <person name="Caufield P.W."/>
            <person name="Cui Y."/>
            <person name="Zhang H."/>
            <person name="O'Toole P.W."/>
        </authorList>
    </citation>
    <scope>NUCLEOTIDE SEQUENCE [LARGE SCALE GENOMIC DNA]</scope>
    <source>
        <strain evidence="10 11">DSM 15707</strain>
    </source>
</reference>
<dbReference type="PROSITE" id="PS50893">
    <property type="entry name" value="ABC_TRANSPORTER_2"/>
    <property type="match status" value="1"/>
</dbReference>
<dbReference type="SMART" id="SM00382">
    <property type="entry name" value="AAA"/>
    <property type="match status" value="1"/>
</dbReference>
<comment type="caution">
    <text evidence="10">The sequence shown here is derived from an EMBL/GenBank/DDBJ whole genome shotgun (WGS) entry which is preliminary data.</text>
</comment>
<dbReference type="GO" id="GO:0005524">
    <property type="term" value="F:ATP binding"/>
    <property type="evidence" value="ECO:0007669"/>
    <property type="project" value="UniProtKB-KW"/>
</dbReference>
<evidence type="ECO:0000313" key="10">
    <source>
        <dbReference type="EMBL" id="KRL55190.1"/>
    </source>
</evidence>
<dbReference type="NCBIfam" id="TIGR04520">
    <property type="entry name" value="ECF_ATPase_1"/>
    <property type="match status" value="1"/>
</dbReference>
<dbReference type="OrthoDB" id="9784332at2"/>
<dbReference type="InterPro" id="IPR017871">
    <property type="entry name" value="ABC_transporter-like_CS"/>
</dbReference>
<dbReference type="NCBIfam" id="NF010156">
    <property type="entry name" value="PRK13635.1"/>
    <property type="match status" value="1"/>
</dbReference>
<sequence length="273" mass="30580">MIEVKNITYLYPGNEIPALEDVSVTIQDNEWIALVGHNGSGKSTIARIMDGLVDDYQGTVVINGIELTDDTVWDIRDQIGFVFQNPDNQFVGATVQDDVAFGLENRGVPRPEMIERVKNALTVVGMSEFATREPSSLSGGQKQRVALAGALALQPKILILDEATSMLDPQGRKEVLDILVKMKQKFSLTIIMITHDLAETAMAERVLLMNKGHLVVDDVPEKLFSQPDIIKANGLELPYSERLKQELIQDGVKMPQEYMNEDRMVEWLWDKLK</sequence>
<dbReference type="InterPro" id="IPR003439">
    <property type="entry name" value="ABC_transporter-like_ATP-bd"/>
</dbReference>
<dbReference type="EMBL" id="AZFE01000031">
    <property type="protein sequence ID" value="KRL55190.1"/>
    <property type="molecule type" value="Genomic_DNA"/>
</dbReference>
<dbReference type="InterPro" id="IPR030947">
    <property type="entry name" value="EcfA_1"/>
</dbReference>
<keyword evidence="4" id="KW-1003">Cell membrane</keyword>
<dbReference type="AlphaFoldDB" id="A0A0R1REH4"/>
<feature type="domain" description="ABC transporter" evidence="9">
    <location>
        <begin position="2"/>
        <end position="236"/>
    </location>
</feature>
<dbReference type="GO" id="GO:0043190">
    <property type="term" value="C:ATP-binding cassette (ABC) transporter complex"/>
    <property type="evidence" value="ECO:0007669"/>
    <property type="project" value="TreeGrafter"/>
</dbReference>
<dbReference type="KEGG" id="lol:LACOL_0513"/>
<evidence type="ECO:0000256" key="8">
    <source>
        <dbReference type="ARBA" id="ARBA00023136"/>
    </source>
</evidence>